<organism evidence="2 3">
    <name type="scientific">Phytopseudomonas seleniipraecipitans</name>
    <dbReference type="NCBI Taxonomy" id="640205"/>
    <lineage>
        <taxon>Bacteria</taxon>
        <taxon>Pseudomonadati</taxon>
        <taxon>Pseudomonadota</taxon>
        <taxon>Gammaproteobacteria</taxon>
        <taxon>Pseudomonadales</taxon>
        <taxon>Pseudomonadaceae</taxon>
        <taxon>Phytopseudomonas</taxon>
    </lineage>
</organism>
<protein>
    <submittedName>
        <fullName evidence="2">3TM holin, Phage_holin_3</fullName>
    </submittedName>
</protein>
<keyword evidence="1" id="KW-0812">Transmembrane</keyword>
<dbReference type="EMBL" id="FNBM01000002">
    <property type="protein sequence ID" value="SDF22841.1"/>
    <property type="molecule type" value="Genomic_DNA"/>
</dbReference>
<accession>A0A1G7JD36</accession>
<gene>
    <name evidence="2" type="ORF">SAMN05216381_1077</name>
</gene>
<dbReference type="AlphaFoldDB" id="A0A1G7JD36"/>
<dbReference type="RefSeq" id="WP_092365573.1">
    <property type="nucleotide sequence ID" value="NZ_FNBM01000002.1"/>
</dbReference>
<sequence length="104" mass="11495">MVSLLLTGATLVVCFAIFVRLFTFRRGSLRFRRGMSCAAYAVMVSAGAAVIYILIGDLWVPGQAWPVVIQLIAFAWALLRSRGNLAGVLRPDQPVWSGVERRQK</sequence>
<proteinExistence type="predicted"/>
<dbReference type="OrthoDB" id="7027997at2"/>
<feature type="transmembrane region" description="Helical" evidence="1">
    <location>
        <begin position="62"/>
        <end position="79"/>
    </location>
</feature>
<dbReference type="STRING" id="640205.SAMN05216381_1077"/>
<dbReference type="Proteomes" id="UP000243378">
    <property type="component" value="Unassembled WGS sequence"/>
</dbReference>
<evidence type="ECO:0000256" key="1">
    <source>
        <dbReference type="SAM" id="Phobius"/>
    </source>
</evidence>
<keyword evidence="1" id="KW-1133">Transmembrane helix</keyword>
<name>A0A1G7JD36_9GAMM</name>
<feature type="transmembrane region" description="Helical" evidence="1">
    <location>
        <begin position="6"/>
        <end position="23"/>
    </location>
</feature>
<reference evidence="2 3" key="1">
    <citation type="submission" date="2016-10" db="EMBL/GenBank/DDBJ databases">
        <authorList>
            <person name="de Groot N.N."/>
        </authorList>
    </citation>
    <scope>NUCLEOTIDE SEQUENCE [LARGE SCALE GENOMIC DNA]</scope>
    <source>
        <strain evidence="2 3">LMG 25475</strain>
    </source>
</reference>
<evidence type="ECO:0000313" key="2">
    <source>
        <dbReference type="EMBL" id="SDF22841.1"/>
    </source>
</evidence>
<dbReference type="InterPro" id="IPR008473">
    <property type="entry name" value="Phage_holin_3_7"/>
</dbReference>
<dbReference type="Pfam" id="PF05449">
    <property type="entry name" value="Phage_holin_3_7"/>
    <property type="match status" value="1"/>
</dbReference>
<evidence type="ECO:0000313" key="3">
    <source>
        <dbReference type="Proteomes" id="UP000243378"/>
    </source>
</evidence>
<keyword evidence="1" id="KW-0472">Membrane</keyword>
<feature type="transmembrane region" description="Helical" evidence="1">
    <location>
        <begin position="35"/>
        <end position="56"/>
    </location>
</feature>